<evidence type="ECO:0000256" key="4">
    <source>
        <dbReference type="ARBA" id="ARBA00023136"/>
    </source>
</evidence>
<organism evidence="7 8">
    <name type="scientific">Pisolithus tinctorius Marx 270</name>
    <dbReference type="NCBI Taxonomy" id="870435"/>
    <lineage>
        <taxon>Eukaryota</taxon>
        <taxon>Fungi</taxon>
        <taxon>Dikarya</taxon>
        <taxon>Basidiomycota</taxon>
        <taxon>Agaricomycotina</taxon>
        <taxon>Agaricomycetes</taxon>
        <taxon>Agaricomycetidae</taxon>
        <taxon>Boletales</taxon>
        <taxon>Sclerodermatineae</taxon>
        <taxon>Pisolithaceae</taxon>
        <taxon>Pisolithus</taxon>
    </lineage>
</organism>
<dbReference type="Pfam" id="PF07946">
    <property type="entry name" value="CCDC47"/>
    <property type="match status" value="1"/>
</dbReference>
<evidence type="ECO:0000256" key="2">
    <source>
        <dbReference type="ARBA" id="ARBA00022692"/>
    </source>
</evidence>
<dbReference type="AlphaFoldDB" id="A0A0C3NAV5"/>
<evidence type="ECO:0000313" key="7">
    <source>
        <dbReference type="EMBL" id="KIN93040.1"/>
    </source>
</evidence>
<name>A0A0C3NAV5_PISTI</name>
<keyword evidence="4 6" id="KW-0472">Membrane</keyword>
<evidence type="ECO:0008006" key="9">
    <source>
        <dbReference type="Google" id="ProtNLM"/>
    </source>
</evidence>
<protein>
    <recommendedName>
        <fullName evidence="9">DUF1682-domain-containing protein</fullName>
    </recommendedName>
</protein>
<gene>
    <name evidence="7" type="ORF">M404DRAFT_1009228</name>
</gene>
<accession>A0A0C3NAV5</accession>
<dbReference type="OrthoDB" id="10039147at2759"/>
<dbReference type="Proteomes" id="UP000054217">
    <property type="component" value="Unassembled WGS sequence"/>
</dbReference>
<dbReference type="PANTHER" id="PTHR12883">
    <property type="entry name" value="ADIPOCYTE-SPECIFIC PROTEIN 4-RELATED"/>
    <property type="match status" value="1"/>
</dbReference>
<dbReference type="STRING" id="870435.A0A0C3NAV5"/>
<keyword evidence="8" id="KW-1185">Reference proteome</keyword>
<feature type="region of interest" description="Disordered" evidence="5">
    <location>
        <begin position="306"/>
        <end position="367"/>
    </location>
</feature>
<dbReference type="FunCoup" id="A0A0C3NAV5">
    <property type="interactions" value="270"/>
</dbReference>
<feature type="compositionally biased region" description="Basic residues" evidence="5">
    <location>
        <begin position="353"/>
        <end position="367"/>
    </location>
</feature>
<proteinExistence type="predicted"/>
<dbReference type="GO" id="GO:0032469">
    <property type="term" value="P:endoplasmic reticulum calcium ion homeostasis"/>
    <property type="evidence" value="ECO:0007669"/>
    <property type="project" value="InterPro"/>
</dbReference>
<comment type="subcellular location">
    <subcellularLocation>
        <location evidence="1">Membrane</location>
        <topology evidence="1">Single-pass membrane protein</topology>
    </subcellularLocation>
</comment>
<dbReference type="GO" id="GO:0005783">
    <property type="term" value="C:endoplasmic reticulum"/>
    <property type="evidence" value="ECO:0007669"/>
    <property type="project" value="InterPro"/>
</dbReference>
<dbReference type="InParanoid" id="A0A0C3NAV5"/>
<feature type="compositionally biased region" description="Basic and acidic residues" evidence="5">
    <location>
        <begin position="306"/>
        <end position="352"/>
    </location>
</feature>
<reference evidence="8" key="2">
    <citation type="submission" date="2015-01" db="EMBL/GenBank/DDBJ databases">
        <title>Evolutionary Origins and Diversification of the Mycorrhizal Mutualists.</title>
        <authorList>
            <consortium name="DOE Joint Genome Institute"/>
            <consortium name="Mycorrhizal Genomics Consortium"/>
            <person name="Kohler A."/>
            <person name="Kuo A."/>
            <person name="Nagy L.G."/>
            <person name="Floudas D."/>
            <person name="Copeland A."/>
            <person name="Barry K.W."/>
            <person name="Cichocki N."/>
            <person name="Veneault-Fourrey C."/>
            <person name="LaButti K."/>
            <person name="Lindquist E.A."/>
            <person name="Lipzen A."/>
            <person name="Lundell T."/>
            <person name="Morin E."/>
            <person name="Murat C."/>
            <person name="Riley R."/>
            <person name="Ohm R."/>
            <person name="Sun H."/>
            <person name="Tunlid A."/>
            <person name="Henrissat B."/>
            <person name="Grigoriev I.V."/>
            <person name="Hibbett D.S."/>
            <person name="Martin F."/>
        </authorList>
    </citation>
    <scope>NUCLEOTIDE SEQUENCE [LARGE SCALE GENOMIC DNA]</scope>
    <source>
        <strain evidence="8">Marx 270</strain>
    </source>
</reference>
<keyword evidence="3 6" id="KW-1133">Transmembrane helix</keyword>
<keyword evidence="2 6" id="KW-0812">Transmembrane</keyword>
<evidence type="ECO:0000313" key="8">
    <source>
        <dbReference type="Proteomes" id="UP000054217"/>
    </source>
</evidence>
<dbReference type="EMBL" id="KN832245">
    <property type="protein sequence ID" value="KIN93040.1"/>
    <property type="molecule type" value="Genomic_DNA"/>
</dbReference>
<feature type="transmembrane region" description="Helical" evidence="6">
    <location>
        <begin position="31"/>
        <end position="53"/>
    </location>
</feature>
<evidence type="ECO:0000256" key="6">
    <source>
        <dbReference type="SAM" id="Phobius"/>
    </source>
</evidence>
<evidence type="ECO:0000256" key="1">
    <source>
        <dbReference type="ARBA" id="ARBA00004167"/>
    </source>
</evidence>
<dbReference type="GO" id="GO:0016020">
    <property type="term" value="C:membrane"/>
    <property type="evidence" value="ECO:0007669"/>
    <property type="project" value="UniProtKB-SubCell"/>
</dbReference>
<evidence type="ECO:0000256" key="3">
    <source>
        <dbReference type="ARBA" id="ARBA00022989"/>
    </source>
</evidence>
<dbReference type="PANTHER" id="PTHR12883:SF0">
    <property type="entry name" value="PAT COMPLEX SUBUNIT CCDC47"/>
    <property type="match status" value="1"/>
</dbReference>
<dbReference type="HOGENOM" id="CLU_042570_1_0_1"/>
<sequence>MASLLVPPPYSLPDHYDGWQLSWKFLVFRPAILRVQACLLLALLVYAGLSLYGKTANARKANRFYSVVLPLFSQQFSKPTSGLVSDGPSDFFVFSTGRRAISSLHTVLALRPRHDLLQFIWQYLWSAYDLRYEPFDALTFDFTLDSDAAAATPDFIWAVMRKSELTVIRDQRWDLQTFTRTTNHPGLDSTLSVMSEFADVTETLVKLAPSRNSTPLLTLISSALPYLRVFSITDQPEERPSASALATKSKRVILTFDLPDDTQGVNRILPLLEGTFALVDLLATGRVTFRPETRAKIRKIREDVEKNVKEEEEKEKREEVLEDRRSAKRKAEEERFAKLSAADQKKALERERKRALKKSQGKLVRKV</sequence>
<dbReference type="InterPro" id="IPR012879">
    <property type="entry name" value="CCDC47"/>
</dbReference>
<evidence type="ECO:0000256" key="5">
    <source>
        <dbReference type="SAM" id="MobiDB-lite"/>
    </source>
</evidence>
<reference evidence="7 8" key="1">
    <citation type="submission" date="2014-04" db="EMBL/GenBank/DDBJ databases">
        <authorList>
            <consortium name="DOE Joint Genome Institute"/>
            <person name="Kuo A."/>
            <person name="Kohler A."/>
            <person name="Costa M.D."/>
            <person name="Nagy L.G."/>
            <person name="Floudas D."/>
            <person name="Copeland A."/>
            <person name="Barry K.W."/>
            <person name="Cichocki N."/>
            <person name="Veneault-Fourrey C."/>
            <person name="LaButti K."/>
            <person name="Lindquist E.A."/>
            <person name="Lipzen A."/>
            <person name="Lundell T."/>
            <person name="Morin E."/>
            <person name="Murat C."/>
            <person name="Sun H."/>
            <person name="Tunlid A."/>
            <person name="Henrissat B."/>
            <person name="Grigoriev I.V."/>
            <person name="Hibbett D.S."/>
            <person name="Martin F."/>
            <person name="Nordberg H.P."/>
            <person name="Cantor M.N."/>
            <person name="Hua S.X."/>
        </authorList>
    </citation>
    <scope>NUCLEOTIDE SEQUENCE [LARGE SCALE GENOMIC DNA]</scope>
    <source>
        <strain evidence="7 8">Marx 270</strain>
    </source>
</reference>
<dbReference type="GO" id="GO:0005509">
    <property type="term" value="F:calcium ion binding"/>
    <property type="evidence" value="ECO:0007669"/>
    <property type="project" value="InterPro"/>
</dbReference>